<accession>A0A9W9GC97</accession>
<comment type="caution">
    <text evidence="9">The sequence shown here is derived from an EMBL/GenBank/DDBJ whole genome shotgun (WGS) entry which is preliminary data.</text>
</comment>
<dbReference type="CDD" id="cd13901">
    <property type="entry name" value="CuRO_3_MaLCC_like"/>
    <property type="match status" value="1"/>
</dbReference>
<dbReference type="GO" id="GO:0005507">
    <property type="term" value="F:copper ion binding"/>
    <property type="evidence" value="ECO:0007669"/>
    <property type="project" value="InterPro"/>
</dbReference>
<dbReference type="PANTHER" id="PTHR11709:SF502">
    <property type="entry name" value="MULTICOPPER OXIDASE"/>
    <property type="match status" value="1"/>
</dbReference>
<sequence>MNIKSFLWLAPTLGASIVFAQSPAISNSIIPSPTYTPKANSSATNNSDCIPSNTASNRKAWCNDFNIDTNYEMSVPNTGVTKEYWLYVNDIIANPDGKNQHAAVAVNNSIPGPTLFADWGDEVVVHVFNNLTQFKNGTSIHFHGIRQKYTNQNDGVVSLTQCPIAPGHSMTYKWRATQYGSSWYHSHIGLQAWEGVFGGIVINGPASENYDEDKGVLFLSDWLSQTVDELYMLDRANGPYTSPFVTSIGLMNGTNQNVAGLNNVSVGYYFNTTVSPGKKYRLRIVNSAINTHYLFKINNHNLTVIATDFVPIHSYTSESIQIGMGMYYSLHCESFSQPQELHKNQTNFLTTGQRYDVIFTADQAAVADSFWIQAQTMQCSSNPNLNVTGILSYKDNVSIPKLYSNQSLKSDLCNDESMAKLSPYHAIDVPSPTGIFWDKEILGNLTRDSKTKNFYRWYMNQTSMEVRWENPALMQIYKNQSLTDTIGTLDNMTTDIAGSNLIDLPNKGEWVYIHIVINASSPGDHPIHLHGHDLFILAQGEQGKVSDGTLALKNPPRRDTAFISQGSDLVIAFKADNPGIWLMHCHIGWHIEEGFALQFLEQKSEIRKLIDYDVLNDTCAAWIDYSTKNNVTEYYESGV</sequence>
<gene>
    <name evidence="9" type="ORF">N7456_000305</name>
</gene>
<protein>
    <recommendedName>
        <fullName evidence="11">Multicopper oxidase</fullName>
    </recommendedName>
</protein>
<dbReference type="GO" id="GO:0016491">
    <property type="term" value="F:oxidoreductase activity"/>
    <property type="evidence" value="ECO:0007669"/>
    <property type="project" value="UniProtKB-KW"/>
</dbReference>
<evidence type="ECO:0000256" key="2">
    <source>
        <dbReference type="ARBA" id="ARBA00022723"/>
    </source>
</evidence>
<keyword evidence="10" id="KW-1185">Reference proteome</keyword>
<dbReference type="InterPro" id="IPR001117">
    <property type="entry name" value="Cu-oxidase_2nd"/>
</dbReference>
<feature type="domain" description="Plastocyanin-like" evidence="7">
    <location>
        <begin position="466"/>
        <end position="603"/>
    </location>
</feature>
<proteinExistence type="inferred from homology"/>
<evidence type="ECO:0000256" key="1">
    <source>
        <dbReference type="ARBA" id="ARBA00010609"/>
    </source>
</evidence>
<feature type="signal peptide" evidence="5">
    <location>
        <begin position="1"/>
        <end position="20"/>
    </location>
</feature>
<dbReference type="Pfam" id="PF07732">
    <property type="entry name" value="Cu-oxidase_3"/>
    <property type="match status" value="1"/>
</dbReference>
<keyword evidence="2" id="KW-0479">Metal-binding</keyword>
<dbReference type="InterPro" id="IPR011706">
    <property type="entry name" value="Cu-oxidase_C"/>
</dbReference>
<dbReference type="FunFam" id="2.60.40.420:FF:000021">
    <property type="entry name" value="Extracellular dihydrogeodin oxidase/laccase"/>
    <property type="match status" value="1"/>
</dbReference>
<comment type="similarity">
    <text evidence="1">Belongs to the multicopper oxidase family.</text>
</comment>
<feature type="domain" description="Plastocyanin-like" evidence="6">
    <location>
        <begin position="348"/>
        <end position="395"/>
    </location>
</feature>
<keyword evidence="3" id="KW-0560">Oxidoreductase</keyword>
<keyword evidence="4" id="KW-0186">Copper</keyword>
<dbReference type="SUPFAM" id="SSF49503">
    <property type="entry name" value="Cupredoxins"/>
    <property type="match status" value="4"/>
</dbReference>
<evidence type="ECO:0008006" key="11">
    <source>
        <dbReference type="Google" id="ProtNLM"/>
    </source>
</evidence>
<dbReference type="Pfam" id="PF00394">
    <property type="entry name" value="Cu-oxidase"/>
    <property type="match status" value="2"/>
</dbReference>
<evidence type="ECO:0000259" key="6">
    <source>
        <dbReference type="Pfam" id="PF00394"/>
    </source>
</evidence>
<evidence type="ECO:0000313" key="9">
    <source>
        <dbReference type="EMBL" id="KAJ5115957.1"/>
    </source>
</evidence>
<dbReference type="Gene3D" id="2.60.40.420">
    <property type="entry name" value="Cupredoxins - blue copper proteins"/>
    <property type="match status" value="3"/>
</dbReference>
<evidence type="ECO:0000256" key="3">
    <source>
        <dbReference type="ARBA" id="ARBA00023002"/>
    </source>
</evidence>
<evidence type="ECO:0000256" key="4">
    <source>
        <dbReference type="ARBA" id="ARBA00023008"/>
    </source>
</evidence>
<evidence type="ECO:0000256" key="5">
    <source>
        <dbReference type="SAM" id="SignalP"/>
    </source>
</evidence>
<dbReference type="OrthoDB" id="2121828at2759"/>
<dbReference type="PANTHER" id="PTHR11709">
    <property type="entry name" value="MULTI-COPPER OXIDASE"/>
    <property type="match status" value="1"/>
</dbReference>
<dbReference type="Proteomes" id="UP001149165">
    <property type="component" value="Unassembled WGS sequence"/>
</dbReference>
<feature type="domain" description="Plastocyanin-like" evidence="8">
    <location>
        <begin position="92"/>
        <end position="206"/>
    </location>
</feature>
<keyword evidence="5" id="KW-0732">Signal</keyword>
<reference evidence="9" key="2">
    <citation type="journal article" date="2023" name="IMA Fungus">
        <title>Comparative genomic study of the Penicillium genus elucidates a diverse pangenome and 15 lateral gene transfer events.</title>
        <authorList>
            <person name="Petersen C."/>
            <person name="Sorensen T."/>
            <person name="Nielsen M.R."/>
            <person name="Sondergaard T.E."/>
            <person name="Sorensen J.L."/>
            <person name="Fitzpatrick D.A."/>
            <person name="Frisvad J.C."/>
            <person name="Nielsen K.L."/>
        </authorList>
    </citation>
    <scope>NUCLEOTIDE SEQUENCE</scope>
    <source>
        <strain evidence="9">IBT 30069</strain>
    </source>
</reference>
<feature type="chain" id="PRO_5040732534" description="Multicopper oxidase" evidence="5">
    <location>
        <begin position="21"/>
        <end position="639"/>
    </location>
</feature>
<evidence type="ECO:0000259" key="7">
    <source>
        <dbReference type="Pfam" id="PF07731"/>
    </source>
</evidence>
<dbReference type="EMBL" id="JAPQKH010000001">
    <property type="protein sequence ID" value="KAJ5115957.1"/>
    <property type="molecule type" value="Genomic_DNA"/>
</dbReference>
<dbReference type="InterPro" id="IPR011707">
    <property type="entry name" value="Cu-oxidase-like_N"/>
</dbReference>
<dbReference type="Pfam" id="PF07731">
    <property type="entry name" value="Cu-oxidase_2"/>
    <property type="match status" value="1"/>
</dbReference>
<feature type="domain" description="Plastocyanin-like" evidence="6">
    <location>
        <begin position="215"/>
        <end position="330"/>
    </location>
</feature>
<reference evidence="9" key="1">
    <citation type="submission" date="2022-11" db="EMBL/GenBank/DDBJ databases">
        <authorList>
            <person name="Petersen C."/>
        </authorList>
    </citation>
    <scope>NUCLEOTIDE SEQUENCE</scope>
    <source>
        <strain evidence="9">IBT 30069</strain>
    </source>
</reference>
<evidence type="ECO:0000259" key="8">
    <source>
        <dbReference type="Pfam" id="PF07732"/>
    </source>
</evidence>
<dbReference type="InterPro" id="IPR045087">
    <property type="entry name" value="Cu-oxidase_fam"/>
</dbReference>
<organism evidence="9 10">
    <name type="scientific">Penicillium angulare</name>
    <dbReference type="NCBI Taxonomy" id="116970"/>
    <lineage>
        <taxon>Eukaryota</taxon>
        <taxon>Fungi</taxon>
        <taxon>Dikarya</taxon>
        <taxon>Ascomycota</taxon>
        <taxon>Pezizomycotina</taxon>
        <taxon>Eurotiomycetes</taxon>
        <taxon>Eurotiomycetidae</taxon>
        <taxon>Eurotiales</taxon>
        <taxon>Aspergillaceae</taxon>
        <taxon>Penicillium</taxon>
    </lineage>
</organism>
<name>A0A9W9GC97_9EURO</name>
<dbReference type="AlphaFoldDB" id="A0A9W9GC97"/>
<evidence type="ECO:0000313" key="10">
    <source>
        <dbReference type="Proteomes" id="UP001149165"/>
    </source>
</evidence>
<dbReference type="InterPro" id="IPR008972">
    <property type="entry name" value="Cupredoxin"/>
</dbReference>